<accession>A0A366HX44</accession>
<protein>
    <recommendedName>
        <fullName evidence="3">Asparagine synthase</fullName>
    </recommendedName>
</protein>
<proteinExistence type="predicted"/>
<dbReference type="RefSeq" id="WP_113921771.1">
    <property type="nucleotide sequence ID" value="NZ_QNRX01000025.1"/>
</dbReference>
<comment type="caution">
    <text evidence="1">The sequence shown here is derived from an EMBL/GenBank/DDBJ whole genome shotgun (WGS) entry which is preliminary data.</text>
</comment>
<evidence type="ECO:0008006" key="3">
    <source>
        <dbReference type="Google" id="ProtNLM"/>
    </source>
</evidence>
<dbReference type="AlphaFoldDB" id="A0A366HX44"/>
<evidence type="ECO:0000313" key="2">
    <source>
        <dbReference type="Proteomes" id="UP000253490"/>
    </source>
</evidence>
<dbReference type="Proteomes" id="UP000253490">
    <property type="component" value="Unassembled WGS sequence"/>
</dbReference>
<sequence length="585" mass="69170">MAKVIIGNNRMKVNELKNHFNQYGFNDFTEYNRDNILALFYKKLNTIDYCNYYEENNDFICTVGTIIYRQATGISALKQILRDFSTYNIENIRNVSIGNYAVIIKKGLDIYIFVDKNSIYNLYYYNDNNEWLVSNTYYHLGKVRSTNKFNYLDILEYSFNNAIIGNKTPIEGIYKLLGNEYFHIDLNLNKMQTKKLDCNNSLCKTSSFDLFLSDLKNIIHVISKNYSNITISSTGGLDSRLFTALFLSNNVKPQLVYGIGNSKLTNTKVRDLEINKMYSECYDLKLSLMNWETKVPFNIDWDYSLEKFGELFIADAGNKNIYDSFECIEFDYITFGYFGELMRNIEWIDMISSEYFTLQQFVEMYINKNIPVNEDTKRNIYDYIYSKFAAICQAEEIDINMIHKDKFSLIHYHYRRNADTVMCNLMNIYGHSSIVLSEDSLLQYILNVPYNKKMNSKLILKVIKCLYPEILKIPIYSHTKEWIYNPKKGTIQRKDISGKVPPNIKRIILESQYKKYFIKINKMLSKKHNGNFKEENLNNLKQLVVNELSKYHHQLYDIDGFEGDIRHLVRYLGIEYMIEKLTRRR</sequence>
<dbReference type="OrthoDB" id="2080659at2"/>
<dbReference type="EMBL" id="QNRX01000025">
    <property type="protein sequence ID" value="RBP58086.1"/>
    <property type="molecule type" value="Genomic_DNA"/>
</dbReference>
<reference evidence="1 2" key="1">
    <citation type="submission" date="2018-06" db="EMBL/GenBank/DDBJ databases">
        <title>Genomic Encyclopedia of Type Strains, Phase IV (KMG-IV): sequencing the most valuable type-strain genomes for metagenomic binning, comparative biology and taxonomic classification.</title>
        <authorList>
            <person name="Goeker M."/>
        </authorList>
    </citation>
    <scope>NUCLEOTIDE SEQUENCE [LARGE SCALE GENOMIC DNA]</scope>
    <source>
        <strain evidence="1 2">DSM 22112</strain>
    </source>
</reference>
<name>A0A366HX44_9FIRM</name>
<gene>
    <name evidence="1" type="ORF">DES36_12521</name>
</gene>
<evidence type="ECO:0000313" key="1">
    <source>
        <dbReference type="EMBL" id="RBP58086.1"/>
    </source>
</evidence>
<keyword evidence="2" id="KW-1185">Reference proteome</keyword>
<organism evidence="1 2">
    <name type="scientific">Alkalibaculum bacchi</name>
    <dbReference type="NCBI Taxonomy" id="645887"/>
    <lineage>
        <taxon>Bacteria</taxon>
        <taxon>Bacillati</taxon>
        <taxon>Bacillota</taxon>
        <taxon>Clostridia</taxon>
        <taxon>Eubacteriales</taxon>
        <taxon>Eubacteriaceae</taxon>
        <taxon>Alkalibaculum</taxon>
    </lineage>
</organism>